<dbReference type="Proteomes" id="UP000582659">
    <property type="component" value="Unassembled WGS sequence"/>
</dbReference>
<accession>A0A1I7RIT6</accession>
<dbReference type="EMBL" id="CAJFDI010000004">
    <property type="protein sequence ID" value="CAD5228473.1"/>
    <property type="molecule type" value="Genomic_DNA"/>
</dbReference>
<dbReference type="WBParaSite" id="BXY_0061800.1">
    <property type="protein sequence ID" value="BXY_0061800.1"/>
    <property type="gene ID" value="BXY_0061800"/>
</dbReference>
<organism evidence="3 5">
    <name type="scientific">Bursaphelenchus xylophilus</name>
    <name type="common">Pinewood nematode worm</name>
    <name type="synonym">Aphelenchoides xylophilus</name>
    <dbReference type="NCBI Taxonomy" id="6326"/>
    <lineage>
        <taxon>Eukaryota</taxon>
        <taxon>Metazoa</taxon>
        <taxon>Ecdysozoa</taxon>
        <taxon>Nematoda</taxon>
        <taxon>Chromadorea</taxon>
        <taxon>Rhabditida</taxon>
        <taxon>Tylenchina</taxon>
        <taxon>Tylenchomorpha</taxon>
        <taxon>Aphelenchoidea</taxon>
        <taxon>Aphelenchoididae</taxon>
        <taxon>Bursaphelenchus</taxon>
    </lineage>
</organism>
<keyword evidence="4" id="KW-1185">Reference proteome</keyword>
<reference evidence="2" key="2">
    <citation type="submission" date="2020-09" db="EMBL/GenBank/DDBJ databases">
        <authorList>
            <person name="Kikuchi T."/>
        </authorList>
    </citation>
    <scope>NUCLEOTIDE SEQUENCE</scope>
    <source>
        <strain evidence="2">Ka4C1</strain>
    </source>
</reference>
<evidence type="ECO:0000313" key="2">
    <source>
        <dbReference type="EMBL" id="CAD5228473.1"/>
    </source>
</evidence>
<protein>
    <submittedName>
        <fullName evidence="2">(pine wood nematode) hypothetical protein</fullName>
    </submittedName>
</protein>
<evidence type="ECO:0000256" key="1">
    <source>
        <dbReference type="SAM" id="MobiDB-lite"/>
    </source>
</evidence>
<evidence type="ECO:0000313" key="3">
    <source>
        <dbReference type="Proteomes" id="UP000095284"/>
    </source>
</evidence>
<dbReference type="Proteomes" id="UP000659654">
    <property type="component" value="Unassembled WGS sequence"/>
</dbReference>
<reference evidence="5" key="1">
    <citation type="submission" date="2016-11" db="UniProtKB">
        <authorList>
            <consortium name="WormBaseParasite"/>
        </authorList>
    </citation>
    <scope>IDENTIFICATION</scope>
</reference>
<name>A0A1I7RIT6_BURXY</name>
<evidence type="ECO:0000313" key="4">
    <source>
        <dbReference type="Proteomes" id="UP000659654"/>
    </source>
</evidence>
<feature type="region of interest" description="Disordered" evidence="1">
    <location>
        <begin position="1"/>
        <end position="21"/>
    </location>
</feature>
<dbReference type="EMBL" id="CAJFCV020000004">
    <property type="protein sequence ID" value="CAG9119082.1"/>
    <property type="molecule type" value="Genomic_DNA"/>
</dbReference>
<gene>
    <name evidence="2" type="ORF">BXYJ_LOCUS10462</name>
</gene>
<proteinExistence type="predicted"/>
<sequence>MNQNVVGLPNERGGAFGKDLRSRPEVKTRALTLGDRFEEEQNDSHNQPEVGMTPSRTLRSQIFELLAVLRPLAL</sequence>
<dbReference type="AlphaFoldDB" id="A0A1I7RIT6"/>
<evidence type="ECO:0000313" key="5">
    <source>
        <dbReference type="WBParaSite" id="BXY_0061800.1"/>
    </source>
</evidence>
<dbReference type="Proteomes" id="UP000095284">
    <property type="component" value="Unplaced"/>
</dbReference>